<gene>
    <name evidence="1" type="ordered locus">Saro_1464</name>
</gene>
<dbReference type="HOGENOM" id="CLU_009834_7_3_5"/>
<proteinExistence type="predicted"/>
<evidence type="ECO:0000313" key="1">
    <source>
        <dbReference type="EMBL" id="ABD25907.1"/>
    </source>
</evidence>
<sequence length="279" mass="29498">MSGDEPGPELLIEHSGSISWIVLNRPAQANALSRTLIESFSAALRTLEDEGAPVIGIRANGKGFCSGMDLGQYGGAAVLDPTADSRRLNENVARWLAIWDHPKPVIAAVHGYCAGVAAQMCIFADLTVVADNVRISEPGVPIGGGFIAPTWVAQVGAKRAKEFAFLPGNSIDGPTAVEWGWANHCVPADRLVESVESLAARMALIPSDVLRIKKLSINRAAEAAGFRTATGGIAEMDSLLHAAPSVLAIRERMTTLGLKAVLDEYRGPSSTAIMNSFKE</sequence>
<protein>
    <submittedName>
        <fullName evidence="1">Enoyl-CoA hydratase/isomerase</fullName>
    </submittedName>
</protein>
<dbReference type="Pfam" id="PF00378">
    <property type="entry name" value="ECH_1"/>
    <property type="match status" value="1"/>
</dbReference>
<dbReference type="eggNOG" id="COG1024">
    <property type="taxonomic scope" value="Bacteria"/>
</dbReference>
<dbReference type="KEGG" id="nar:Saro_1464"/>
<keyword evidence="2" id="KW-1185">Reference proteome</keyword>
<dbReference type="SMR" id="Q2G8B6"/>
<dbReference type="InterPro" id="IPR001753">
    <property type="entry name" value="Enoyl-CoA_hydra/iso"/>
</dbReference>
<dbReference type="SUPFAM" id="SSF52096">
    <property type="entry name" value="ClpP/crotonase"/>
    <property type="match status" value="1"/>
</dbReference>
<dbReference type="InterPro" id="IPR029045">
    <property type="entry name" value="ClpP/crotonase-like_dom_sf"/>
</dbReference>
<dbReference type="GO" id="GO:0006635">
    <property type="term" value="P:fatty acid beta-oxidation"/>
    <property type="evidence" value="ECO:0007669"/>
    <property type="project" value="TreeGrafter"/>
</dbReference>
<dbReference type="Proteomes" id="UP000009134">
    <property type="component" value="Chromosome"/>
</dbReference>
<dbReference type="PANTHER" id="PTHR11941:SF54">
    <property type="entry name" value="ENOYL-COA HYDRATASE, MITOCHONDRIAL"/>
    <property type="match status" value="1"/>
</dbReference>
<accession>Q2G8B6</accession>
<dbReference type="STRING" id="279238.Saro_1464"/>
<organism evidence="1 2">
    <name type="scientific">Novosphingobium aromaticivorans (strain ATCC 700278 / DSM 12444 / CCUG 56034 / CIP 105152 / NBRC 16084 / F199)</name>
    <dbReference type="NCBI Taxonomy" id="279238"/>
    <lineage>
        <taxon>Bacteria</taxon>
        <taxon>Pseudomonadati</taxon>
        <taxon>Pseudomonadota</taxon>
        <taxon>Alphaproteobacteria</taxon>
        <taxon>Sphingomonadales</taxon>
        <taxon>Sphingomonadaceae</taxon>
        <taxon>Novosphingobium</taxon>
    </lineage>
</organism>
<dbReference type="PANTHER" id="PTHR11941">
    <property type="entry name" value="ENOYL-COA HYDRATASE-RELATED"/>
    <property type="match status" value="1"/>
</dbReference>
<dbReference type="CDD" id="cd06558">
    <property type="entry name" value="crotonase-like"/>
    <property type="match status" value="1"/>
</dbReference>
<dbReference type="RefSeq" id="WP_011445121.1">
    <property type="nucleotide sequence ID" value="NC_007794.1"/>
</dbReference>
<dbReference type="AlphaFoldDB" id="Q2G8B6"/>
<dbReference type="Gene3D" id="3.90.226.10">
    <property type="entry name" value="2-enoyl-CoA Hydratase, Chain A, domain 1"/>
    <property type="match status" value="1"/>
</dbReference>
<name>Q2G8B6_NOVAD</name>
<dbReference type="EMBL" id="CP000248">
    <property type="protein sequence ID" value="ABD25907.1"/>
    <property type="molecule type" value="Genomic_DNA"/>
</dbReference>
<reference evidence="2" key="1">
    <citation type="submission" date="2006-01" db="EMBL/GenBank/DDBJ databases">
        <title>Complete sequence of Novosphingobium aromaticivorans DSM 12444.</title>
        <authorList>
            <consortium name="US DOE Joint Genome Institute"/>
            <person name="Copeland A."/>
            <person name="Lucas S."/>
            <person name="Lapidus A."/>
            <person name="Barry K."/>
            <person name="Detter J.C."/>
            <person name="Glavina T."/>
            <person name="Hammon N."/>
            <person name="Israni S."/>
            <person name="Pitluck S."/>
            <person name="Chain P."/>
            <person name="Malfatti S."/>
            <person name="Shin M."/>
            <person name="Vergez L."/>
            <person name="Schmutz J."/>
            <person name="Larimer F."/>
            <person name="Land M."/>
            <person name="Kyrpides N."/>
            <person name="Ivanova N."/>
            <person name="Fredrickson J."/>
            <person name="Balkwill D."/>
            <person name="Romine M.F."/>
            <person name="Richardson P."/>
        </authorList>
    </citation>
    <scope>NUCLEOTIDE SEQUENCE [LARGE SCALE GENOMIC DNA]</scope>
    <source>
        <strain evidence="2">ATCC 700278 / DSM 12444 / CCUG 56034 / CIP 105152 / NBRC 16084 / F199</strain>
    </source>
</reference>
<dbReference type="GO" id="GO:0016853">
    <property type="term" value="F:isomerase activity"/>
    <property type="evidence" value="ECO:0007669"/>
    <property type="project" value="UniProtKB-KW"/>
</dbReference>
<keyword evidence="1" id="KW-0413">Isomerase</keyword>
<evidence type="ECO:0000313" key="2">
    <source>
        <dbReference type="Proteomes" id="UP000009134"/>
    </source>
</evidence>